<comment type="subcellular location">
    <subcellularLocation>
        <location evidence="5">Cytoplasm</location>
    </subcellularLocation>
</comment>
<comment type="similarity">
    <text evidence="5">Belongs to the YqgF HJR family.</text>
</comment>
<reference evidence="7 8" key="1">
    <citation type="submission" date="2018-05" db="EMBL/GenBank/DDBJ databases">
        <title>Integrated omic analyses show evidence that a Ca. Accumulibacter phosphatis strain performs denitrification under micro-aerobic conditions.</title>
        <authorList>
            <person name="Camejo P.Y."/>
            <person name="Katherine M.D."/>
            <person name="Daniel N.R."/>
        </authorList>
    </citation>
    <scope>NUCLEOTIDE SEQUENCE [LARGE SCALE GENOMIC DNA]</scope>
    <source>
        <strain evidence="7">UW-LDO-IC</strain>
    </source>
</reference>
<keyword evidence="3 5" id="KW-0540">Nuclease</keyword>
<evidence type="ECO:0000256" key="3">
    <source>
        <dbReference type="ARBA" id="ARBA00022722"/>
    </source>
</evidence>
<evidence type="ECO:0000256" key="2">
    <source>
        <dbReference type="ARBA" id="ARBA00022517"/>
    </source>
</evidence>
<dbReference type="Pfam" id="PF03652">
    <property type="entry name" value="RuvX"/>
    <property type="match status" value="1"/>
</dbReference>
<dbReference type="GO" id="GO:0004518">
    <property type="term" value="F:nuclease activity"/>
    <property type="evidence" value="ECO:0007669"/>
    <property type="project" value="UniProtKB-KW"/>
</dbReference>
<dbReference type="InterPro" id="IPR006641">
    <property type="entry name" value="YqgF/RNaseH-like_dom"/>
</dbReference>
<accession>A0A369XJ91</accession>
<comment type="function">
    <text evidence="5">Could be a nuclease involved in processing of the 5'-end of pre-16S rRNA.</text>
</comment>
<dbReference type="InterPro" id="IPR012337">
    <property type="entry name" value="RNaseH-like_sf"/>
</dbReference>
<dbReference type="Proteomes" id="UP000253831">
    <property type="component" value="Unassembled WGS sequence"/>
</dbReference>
<keyword evidence="2 5" id="KW-0690">Ribosome biogenesis</keyword>
<protein>
    <recommendedName>
        <fullName evidence="5">Putative pre-16S rRNA nuclease</fullName>
        <ecNumber evidence="5">3.1.-.-</ecNumber>
    </recommendedName>
</protein>
<dbReference type="EMBL" id="QPGA01000024">
    <property type="protein sequence ID" value="RDE50203.1"/>
    <property type="molecule type" value="Genomic_DNA"/>
</dbReference>
<keyword evidence="4 5" id="KW-0378">Hydrolase</keyword>
<dbReference type="PANTHER" id="PTHR33317:SF4">
    <property type="entry name" value="POLYNUCLEOTIDYL TRANSFERASE, RIBONUCLEASE H-LIKE SUPERFAMILY PROTEIN"/>
    <property type="match status" value="1"/>
</dbReference>
<dbReference type="GO" id="GO:0000967">
    <property type="term" value="P:rRNA 5'-end processing"/>
    <property type="evidence" value="ECO:0007669"/>
    <property type="project" value="UniProtKB-UniRule"/>
</dbReference>
<dbReference type="InterPro" id="IPR037027">
    <property type="entry name" value="YqgF/RNaseH-like_dom_sf"/>
</dbReference>
<dbReference type="GO" id="GO:0016788">
    <property type="term" value="F:hydrolase activity, acting on ester bonds"/>
    <property type="evidence" value="ECO:0007669"/>
    <property type="project" value="UniProtKB-UniRule"/>
</dbReference>
<dbReference type="InterPro" id="IPR005227">
    <property type="entry name" value="YqgF"/>
</dbReference>
<dbReference type="AlphaFoldDB" id="A0A369XJ91"/>
<dbReference type="SMART" id="SM00732">
    <property type="entry name" value="YqgFc"/>
    <property type="match status" value="1"/>
</dbReference>
<evidence type="ECO:0000313" key="8">
    <source>
        <dbReference type="Proteomes" id="UP000253831"/>
    </source>
</evidence>
<dbReference type="PANTHER" id="PTHR33317">
    <property type="entry name" value="POLYNUCLEOTIDYL TRANSFERASE, RIBONUCLEASE H-LIKE SUPERFAMILY PROTEIN"/>
    <property type="match status" value="1"/>
</dbReference>
<comment type="caution">
    <text evidence="7">The sequence shown here is derived from an EMBL/GenBank/DDBJ whole genome shotgun (WGS) entry which is preliminary data.</text>
</comment>
<evidence type="ECO:0000256" key="5">
    <source>
        <dbReference type="HAMAP-Rule" id="MF_00651"/>
    </source>
</evidence>
<evidence type="ECO:0000256" key="4">
    <source>
        <dbReference type="ARBA" id="ARBA00022801"/>
    </source>
</evidence>
<dbReference type="HAMAP" id="MF_00651">
    <property type="entry name" value="Nuclease_YqgF"/>
    <property type="match status" value="1"/>
</dbReference>
<dbReference type="Gene3D" id="3.30.420.140">
    <property type="entry name" value="YqgF/RNase H-like domain"/>
    <property type="match status" value="1"/>
</dbReference>
<dbReference type="SUPFAM" id="SSF53098">
    <property type="entry name" value="Ribonuclease H-like"/>
    <property type="match status" value="1"/>
</dbReference>
<evidence type="ECO:0000313" key="7">
    <source>
        <dbReference type="EMBL" id="RDE50203.1"/>
    </source>
</evidence>
<organism evidence="7 8">
    <name type="scientific">Candidatus Accumulibacter meliphilus</name>
    <dbReference type="NCBI Taxonomy" id="2211374"/>
    <lineage>
        <taxon>Bacteria</taxon>
        <taxon>Pseudomonadati</taxon>
        <taxon>Pseudomonadota</taxon>
        <taxon>Betaproteobacteria</taxon>
        <taxon>Candidatus Accumulibacter</taxon>
    </lineage>
</organism>
<name>A0A369XJ91_9PROT</name>
<gene>
    <name evidence="7" type="ORF">DVS81_12625</name>
</gene>
<dbReference type="NCBIfam" id="TIGR00250">
    <property type="entry name" value="RNAse_H_YqgF"/>
    <property type="match status" value="1"/>
</dbReference>
<dbReference type="GO" id="GO:0005829">
    <property type="term" value="C:cytosol"/>
    <property type="evidence" value="ECO:0007669"/>
    <property type="project" value="TreeGrafter"/>
</dbReference>
<evidence type="ECO:0000259" key="6">
    <source>
        <dbReference type="SMART" id="SM00732"/>
    </source>
</evidence>
<dbReference type="EC" id="3.1.-.-" evidence="5"/>
<proteinExistence type="inferred from homology"/>
<keyword evidence="1 5" id="KW-0963">Cytoplasm</keyword>
<feature type="domain" description="YqgF/RNase H-like" evidence="6">
    <location>
        <begin position="10"/>
        <end position="110"/>
    </location>
</feature>
<evidence type="ECO:0000256" key="1">
    <source>
        <dbReference type="ARBA" id="ARBA00022490"/>
    </source>
</evidence>
<dbReference type="CDD" id="cd16964">
    <property type="entry name" value="YqgF"/>
    <property type="match status" value="1"/>
</dbReference>
<sequence length="155" mass="16866">MPERSGQATGAVLAFDFGEKRIGVATGEWQVRQAHALTTIHGEANTLRFAAIATLIQEWQPRSLVVGRPLSLDGDEHAMTARCERFANQLRGRFGLSVDYADERLSSVVAQERLRSAGHNSRKASKHLDAVAAQLILQDYFDSRSDSSGDSGASP</sequence>